<dbReference type="PANTHER" id="PTHR35802:SF1">
    <property type="entry name" value="PROTEASE SYNTHASE AND SPORULATION PROTEIN PAI 2"/>
    <property type="match status" value="1"/>
</dbReference>
<name>A0ABW2P4X6_9ACTN</name>
<dbReference type="SUPFAM" id="SSF50475">
    <property type="entry name" value="FMN-binding split barrel"/>
    <property type="match status" value="1"/>
</dbReference>
<organism evidence="1 2">
    <name type="scientific">Sphaerisporangium rhizosphaerae</name>
    <dbReference type="NCBI Taxonomy" id="2269375"/>
    <lineage>
        <taxon>Bacteria</taxon>
        <taxon>Bacillati</taxon>
        <taxon>Actinomycetota</taxon>
        <taxon>Actinomycetes</taxon>
        <taxon>Streptosporangiales</taxon>
        <taxon>Streptosporangiaceae</taxon>
        <taxon>Sphaerisporangium</taxon>
    </lineage>
</organism>
<reference evidence="2" key="1">
    <citation type="journal article" date="2019" name="Int. J. Syst. Evol. Microbiol.">
        <title>The Global Catalogue of Microorganisms (GCM) 10K type strain sequencing project: providing services to taxonomists for standard genome sequencing and annotation.</title>
        <authorList>
            <consortium name="The Broad Institute Genomics Platform"/>
            <consortium name="The Broad Institute Genome Sequencing Center for Infectious Disease"/>
            <person name="Wu L."/>
            <person name="Ma J."/>
        </authorList>
    </citation>
    <scope>NUCLEOTIDE SEQUENCE [LARGE SCALE GENOMIC DNA]</scope>
    <source>
        <strain evidence="2">CECT 7649</strain>
    </source>
</reference>
<dbReference type="RefSeq" id="WP_380827050.1">
    <property type="nucleotide sequence ID" value="NZ_JBHTCG010000008.1"/>
</dbReference>
<sequence length="234" mass="25217">MYIPRHFAAPGPAAVAELLGRAGASDLITMTPGGMVATLVPFVFDPSAGEHGALLGHLARNNEQWRHAGGGTEALVIVRGPDAYVSPSWYAAKREHGRVVPTWNYVTAHVYGRLVAHDDPAWTGALVRRLTDEHESRRPAPWSVDDAPDAYIQGQLRAIVGVEVVITRVEAKWKLNQNRGRDDVEGVVAGLLDGSESDRATAGAMREAAREAETMREAEATREAAALREAAAQD</sequence>
<comment type="caution">
    <text evidence="1">The sequence shown here is derived from an EMBL/GenBank/DDBJ whole genome shotgun (WGS) entry which is preliminary data.</text>
</comment>
<gene>
    <name evidence="1" type="ORF">ACFQSB_15150</name>
</gene>
<protein>
    <submittedName>
        <fullName evidence="1">FMN-binding negative transcriptional regulator</fullName>
    </submittedName>
</protein>
<dbReference type="InterPro" id="IPR007396">
    <property type="entry name" value="TR_PAI2-type"/>
</dbReference>
<evidence type="ECO:0000313" key="1">
    <source>
        <dbReference type="EMBL" id="MFC7383556.1"/>
    </source>
</evidence>
<dbReference type="PIRSF" id="PIRSF010372">
    <property type="entry name" value="PaiB"/>
    <property type="match status" value="1"/>
</dbReference>
<dbReference type="Proteomes" id="UP001596496">
    <property type="component" value="Unassembled WGS sequence"/>
</dbReference>
<dbReference type="InterPro" id="IPR012349">
    <property type="entry name" value="Split_barrel_FMN-bd"/>
</dbReference>
<evidence type="ECO:0000313" key="2">
    <source>
        <dbReference type="Proteomes" id="UP001596496"/>
    </source>
</evidence>
<dbReference type="Gene3D" id="2.30.110.10">
    <property type="entry name" value="Electron Transport, Fmn-binding Protein, Chain A"/>
    <property type="match status" value="1"/>
</dbReference>
<dbReference type="PANTHER" id="PTHR35802">
    <property type="entry name" value="PROTEASE SYNTHASE AND SPORULATION PROTEIN PAI 2"/>
    <property type="match status" value="1"/>
</dbReference>
<keyword evidence="2" id="KW-1185">Reference proteome</keyword>
<accession>A0ABW2P4X6</accession>
<dbReference type="Pfam" id="PF04299">
    <property type="entry name" value="FMN_bind_2"/>
    <property type="match status" value="1"/>
</dbReference>
<dbReference type="EMBL" id="JBHTCG010000008">
    <property type="protein sequence ID" value="MFC7383556.1"/>
    <property type="molecule type" value="Genomic_DNA"/>
</dbReference>
<proteinExistence type="predicted"/>